<keyword evidence="1" id="KW-0472">Membrane</keyword>
<feature type="transmembrane region" description="Helical" evidence="1">
    <location>
        <begin position="79"/>
        <end position="101"/>
    </location>
</feature>
<proteinExistence type="predicted"/>
<sequence length="138" mass="14750">MRIKKAALKTLNNFLQVIPIILGVFLLLSLVNIAISPSFYAKIFTHNSLLDSVIGAALGSISAGNPLTSYIIGGELLEQGVGLIAVTAFLLGWVTVGLIQLPAESLMLGKRFAIIRNIISFIMAIIIAILTVFTLTLI</sequence>
<evidence type="ECO:0000313" key="2">
    <source>
        <dbReference type="EMBL" id="RLC37376.1"/>
    </source>
</evidence>
<keyword evidence="1" id="KW-0812">Transmembrane</keyword>
<organism evidence="2 3">
    <name type="scientific">candidate division Kazan bacterium</name>
    <dbReference type="NCBI Taxonomy" id="2202143"/>
    <lineage>
        <taxon>Bacteria</taxon>
        <taxon>Bacteria division Kazan-3B-28</taxon>
    </lineage>
</organism>
<feature type="transmembrane region" description="Helical" evidence="1">
    <location>
        <begin position="20"/>
        <end position="41"/>
    </location>
</feature>
<keyword evidence="1" id="KW-1133">Transmembrane helix</keyword>
<evidence type="ECO:0008006" key="4">
    <source>
        <dbReference type="Google" id="ProtNLM"/>
    </source>
</evidence>
<feature type="transmembrane region" description="Helical" evidence="1">
    <location>
        <begin position="113"/>
        <end position="137"/>
    </location>
</feature>
<name>A0A420ZD54_UNCK3</name>
<protein>
    <recommendedName>
        <fullName evidence="4">Permease</fullName>
    </recommendedName>
</protein>
<feature type="transmembrane region" description="Helical" evidence="1">
    <location>
        <begin position="53"/>
        <end position="73"/>
    </location>
</feature>
<comment type="caution">
    <text evidence="2">The sequence shown here is derived from an EMBL/GenBank/DDBJ whole genome shotgun (WGS) entry which is preliminary data.</text>
</comment>
<dbReference type="AlphaFoldDB" id="A0A420ZD54"/>
<gene>
    <name evidence="2" type="ORF">DRH29_02135</name>
</gene>
<reference evidence="2 3" key="1">
    <citation type="submission" date="2018-06" db="EMBL/GenBank/DDBJ databases">
        <title>Extensive metabolic versatility and redundancy in microbially diverse, dynamic hydrothermal sediments.</title>
        <authorList>
            <person name="Dombrowski N."/>
            <person name="Teske A."/>
            <person name="Baker B.J."/>
        </authorList>
    </citation>
    <scope>NUCLEOTIDE SEQUENCE [LARGE SCALE GENOMIC DNA]</scope>
    <source>
        <strain evidence="2">B79_G16</strain>
    </source>
</reference>
<dbReference type="Proteomes" id="UP000281261">
    <property type="component" value="Unassembled WGS sequence"/>
</dbReference>
<dbReference type="EMBL" id="QMNG01000005">
    <property type="protein sequence ID" value="RLC37376.1"/>
    <property type="molecule type" value="Genomic_DNA"/>
</dbReference>
<accession>A0A420ZD54</accession>
<evidence type="ECO:0000256" key="1">
    <source>
        <dbReference type="SAM" id="Phobius"/>
    </source>
</evidence>
<evidence type="ECO:0000313" key="3">
    <source>
        <dbReference type="Proteomes" id="UP000281261"/>
    </source>
</evidence>